<dbReference type="Proteomes" id="UP000013085">
    <property type="component" value="Unassembled WGS sequence"/>
</dbReference>
<comment type="caution">
    <text evidence="1">The sequence shown here is derived from an EMBL/GenBank/DDBJ whole genome shotgun (WGS) entry which is preliminary data.</text>
</comment>
<protein>
    <submittedName>
        <fullName evidence="1">Uncharacterized protein</fullName>
    </submittedName>
</protein>
<dbReference type="EMBL" id="AGYR01000002">
    <property type="protein sequence ID" value="ENZ20007.1"/>
    <property type="molecule type" value="Genomic_DNA"/>
</dbReference>
<dbReference type="RefSeq" id="WP_002593322.1">
    <property type="nucleotide sequence ID" value="NZ_KB850976.1"/>
</dbReference>
<dbReference type="HOGENOM" id="CLU_1286977_0_0_9"/>
<proteinExistence type="predicted"/>
<accession>A0A0E2HV23</accession>
<evidence type="ECO:0000313" key="2">
    <source>
        <dbReference type="Proteomes" id="UP000013085"/>
    </source>
</evidence>
<evidence type="ECO:0000313" key="1">
    <source>
        <dbReference type="EMBL" id="ENZ20007.1"/>
    </source>
</evidence>
<organism evidence="1 2">
    <name type="scientific">[Clostridium] clostridioforme 90A8</name>
    <dbReference type="NCBI Taxonomy" id="999408"/>
    <lineage>
        <taxon>Bacteria</taxon>
        <taxon>Bacillati</taxon>
        <taxon>Bacillota</taxon>
        <taxon>Clostridia</taxon>
        <taxon>Lachnospirales</taxon>
        <taxon>Lachnospiraceae</taxon>
        <taxon>Enterocloster</taxon>
    </lineage>
</organism>
<name>A0A0E2HV23_9FIRM</name>
<reference evidence="1 2" key="1">
    <citation type="submission" date="2013-01" db="EMBL/GenBank/DDBJ databases">
        <title>The Genome Sequence of Clostridium clostridioforme 90A8.</title>
        <authorList>
            <consortium name="The Broad Institute Genome Sequencing Platform"/>
            <person name="Earl A."/>
            <person name="Ward D."/>
            <person name="Feldgarden M."/>
            <person name="Gevers D."/>
            <person name="Courvalin P."/>
            <person name="Lambert T."/>
            <person name="Walker B."/>
            <person name="Young S.K."/>
            <person name="Zeng Q."/>
            <person name="Gargeya S."/>
            <person name="Fitzgerald M."/>
            <person name="Haas B."/>
            <person name="Abouelleil A."/>
            <person name="Alvarado L."/>
            <person name="Arachchi H.M."/>
            <person name="Berlin A.M."/>
            <person name="Chapman S.B."/>
            <person name="Dewar J."/>
            <person name="Goldberg J."/>
            <person name="Griggs A."/>
            <person name="Gujja S."/>
            <person name="Hansen M."/>
            <person name="Howarth C."/>
            <person name="Imamovic A."/>
            <person name="Larimer J."/>
            <person name="McCowan C."/>
            <person name="Murphy C."/>
            <person name="Neiman D."/>
            <person name="Pearson M."/>
            <person name="Priest M."/>
            <person name="Roberts A."/>
            <person name="Saif S."/>
            <person name="Shea T."/>
            <person name="Sisk P."/>
            <person name="Sykes S."/>
            <person name="Wortman J."/>
            <person name="Nusbaum C."/>
            <person name="Birren B."/>
        </authorList>
    </citation>
    <scope>NUCLEOTIDE SEQUENCE [LARGE SCALE GENOMIC DNA]</scope>
    <source>
        <strain evidence="1 2">90A8</strain>
    </source>
</reference>
<dbReference type="PATRIC" id="fig|999408.3.peg.466"/>
<sequence>MTKRGKRRCVIFLCAAAVILVTAGIVRVKLHPPRPLHEQIADYMYHSRTDPKLEYLVEKYGDEFVATEYGSIQSTRFSDFYVNVEWYEEEKTYKDDYIVYLRKQELESILIPIAEPIFGKCKLFVISYGDCPSNYGKDTSALELLSASEEYPLVQVCVYTTKDTNQRDEDMQKWTEALQERRYFVCANIDYLSSETYDKVEQKSYQYINGDDDYICRGSAFISPDNFKWRFGGWEEKND</sequence>
<gene>
    <name evidence="1" type="ORF">HMPREF1090_00428</name>
</gene>
<dbReference type="AlphaFoldDB" id="A0A0E2HV23"/>